<evidence type="ECO:0000313" key="2">
    <source>
        <dbReference type="Proteomes" id="UP000308886"/>
    </source>
</evidence>
<reference evidence="1" key="1">
    <citation type="submission" date="2019-04" db="EMBL/GenBank/DDBJ databases">
        <title>Microbes associate with the intestines of laboratory mice.</title>
        <authorList>
            <person name="Navarre W."/>
            <person name="Wong E."/>
            <person name="Huang K."/>
            <person name="Tropini C."/>
            <person name="Ng K."/>
            <person name="Yu B."/>
        </authorList>
    </citation>
    <scope>NUCLEOTIDE SEQUENCE</scope>
    <source>
        <strain evidence="1">NM73_A23</strain>
    </source>
</reference>
<name>A0AC61QRI6_9BACT</name>
<proteinExistence type="predicted"/>
<sequence>MSNERRKSVNKIFGHIRQICAIWQQEVTSMLKDEGMLLILLLIPLAYPVLYSWVYNNEVVHEVPVVIVDKSHSSQSRKFIQMYDASPSVKVCCYANNLKEAQDIVGHQKAYGVLYFPEDFAKRINRMEQATVGVYCDMSLMLAYKNVYQTATTVQGLMGAEIQTKLLGNHTTREDEVATQPLNVEEVPIFNTTGGYGNFILPGVLILILQQTLLLGMGLFIGTTREENGRIIPRNPLYSNSLKVIGGRWMAYILLYTVLATYILLVIPKMFSFVSIIYWKDFLLFILPFLMSCIFFGMTTMSIIRRREDVFLIVVFTSVPLLFIAGVSWPASSIPEFWRWLSYLFPSTFGIKGFIAMNSMGARIEDISPEITALWVQTAVYFLTTVAIYHREMKK</sequence>
<protein>
    <submittedName>
        <fullName evidence="1">ABC transporter permease</fullName>
    </submittedName>
</protein>
<dbReference type="EMBL" id="SRZC01000010">
    <property type="protein sequence ID" value="TGX82304.1"/>
    <property type="molecule type" value="Genomic_DNA"/>
</dbReference>
<keyword evidence="2" id="KW-1185">Reference proteome</keyword>
<evidence type="ECO:0000313" key="1">
    <source>
        <dbReference type="EMBL" id="TGX82304.1"/>
    </source>
</evidence>
<organism evidence="1 2">
    <name type="scientific">Palleniella muris</name>
    <dbReference type="NCBI Taxonomy" id="3038145"/>
    <lineage>
        <taxon>Bacteria</taxon>
        <taxon>Pseudomonadati</taxon>
        <taxon>Bacteroidota</taxon>
        <taxon>Bacteroidia</taxon>
        <taxon>Bacteroidales</taxon>
        <taxon>Prevotellaceae</taxon>
        <taxon>Palleniella</taxon>
    </lineage>
</organism>
<comment type="caution">
    <text evidence="1">The sequence shown here is derived from an EMBL/GenBank/DDBJ whole genome shotgun (WGS) entry which is preliminary data.</text>
</comment>
<accession>A0AC61QRI6</accession>
<dbReference type="Proteomes" id="UP000308886">
    <property type="component" value="Unassembled WGS sequence"/>
</dbReference>
<gene>
    <name evidence="1" type="ORF">E5358_07075</name>
</gene>